<gene>
    <name evidence="7" type="ORF">CFL01nite_13190</name>
</gene>
<comment type="caution">
    <text evidence="7">The sequence shown here is derived from an EMBL/GenBank/DDBJ whole genome shotgun (WGS) entry which is preliminary data.</text>
</comment>
<evidence type="ECO:0000256" key="3">
    <source>
        <dbReference type="ARBA" id="ARBA00022729"/>
    </source>
</evidence>
<dbReference type="InterPro" id="IPR059100">
    <property type="entry name" value="TSP3_bac"/>
</dbReference>
<dbReference type="AlphaFoldDB" id="A0AB73B7K3"/>
<dbReference type="RefSeq" id="WP_157105740.1">
    <property type="nucleotide sequence ID" value="NZ_CP009246.1"/>
</dbReference>
<feature type="region of interest" description="Disordered" evidence="5">
    <location>
        <begin position="267"/>
        <end position="286"/>
    </location>
</feature>
<keyword evidence="6" id="KW-0812">Transmembrane</keyword>
<dbReference type="GeneID" id="82881187"/>
<keyword evidence="2" id="KW-0964">Secreted</keyword>
<dbReference type="PANTHER" id="PTHR37467:SF1">
    <property type="entry name" value="EXPORTED CALCIUM-BINDING GLYCOPROTEIN"/>
    <property type="match status" value="1"/>
</dbReference>
<evidence type="ECO:0000313" key="7">
    <source>
        <dbReference type="EMBL" id="GEB97824.1"/>
    </source>
</evidence>
<comment type="subcellular location">
    <subcellularLocation>
        <location evidence="1">Secreted</location>
    </subcellularLocation>
</comment>
<evidence type="ECO:0008006" key="9">
    <source>
        <dbReference type="Google" id="ProtNLM"/>
    </source>
</evidence>
<evidence type="ECO:0000313" key="8">
    <source>
        <dbReference type="Proteomes" id="UP000315353"/>
    </source>
</evidence>
<dbReference type="SUPFAM" id="SSF103647">
    <property type="entry name" value="TSP type-3 repeat"/>
    <property type="match status" value="1"/>
</dbReference>
<dbReference type="GO" id="GO:0005509">
    <property type="term" value="F:calcium ion binding"/>
    <property type="evidence" value="ECO:0007669"/>
    <property type="project" value="InterPro"/>
</dbReference>
<evidence type="ECO:0000256" key="6">
    <source>
        <dbReference type="SAM" id="Phobius"/>
    </source>
</evidence>
<feature type="region of interest" description="Disordered" evidence="5">
    <location>
        <begin position="81"/>
        <end position="109"/>
    </location>
</feature>
<proteinExistence type="predicted"/>
<keyword evidence="3" id="KW-0732">Signal</keyword>
<evidence type="ECO:0000256" key="4">
    <source>
        <dbReference type="ARBA" id="ARBA00022837"/>
    </source>
</evidence>
<evidence type="ECO:0000256" key="5">
    <source>
        <dbReference type="SAM" id="MobiDB-lite"/>
    </source>
</evidence>
<protein>
    <recommendedName>
        <fullName evidence="9">Thrombospondin</fullName>
    </recommendedName>
</protein>
<evidence type="ECO:0000256" key="1">
    <source>
        <dbReference type="ARBA" id="ARBA00004613"/>
    </source>
</evidence>
<keyword evidence="6" id="KW-1133">Transmembrane helix</keyword>
<dbReference type="InterPro" id="IPR028974">
    <property type="entry name" value="TSP_type-3_rpt"/>
</dbReference>
<feature type="compositionally biased region" description="Acidic residues" evidence="5">
    <location>
        <begin position="89"/>
        <end position="99"/>
    </location>
</feature>
<dbReference type="EMBL" id="BJNB01000017">
    <property type="protein sequence ID" value="GEB97824.1"/>
    <property type="molecule type" value="Genomic_DNA"/>
</dbReference>
<name>A0AB73B7K3_CORFL</name>
<dbReference type="Pfam" id="PF18884">
    <property type="entry name" value="TSP3_bac"/>
    <property type="match status" value="4"/>
</dbReference>
<accession>A0AB73B7K3</accession>
<keyword evidence="6" id="KW-0472">Membrane</keyword>
<keyword evidence="4" id="KW-0106">Calcium</keyword>
<organism evidence="7 8">
    <name type="scientific">Corynebacterium flavescens</name>
    <dbReference type="NCBI Taxonomy" id="28028"/>
    <lineage>
        <taxon>Bacteria</taxon>
        <taxon>Bacillati</taxon>
        <taxon>Actinomycetota</taxon>
        <taxon>Actinomycetes</taxon>
        <taxon>Mycobacteriales</taxon>
        <taxon>Corynebacteriaceae</taxon>
        <taxon>Corynebacterium</taxon>
    </lineage>
</organism>
<sequence length="660" mass="70848">MSKHEARLPAAESGSGALMHKRYWAAGVVVLLTLVLVGALVVVPRSLESASDPGVVDSDGDGIADETEVAGWIGARGERFITDASNSDTDGDGLSDGEEAGERLPDQGTSVVYSGVADPLKADSDGDGLNDFLELRGWSDEQGRRYNSSPLKVDTDEDGLDDSIEIGRTVSGGIYAVVSNPQERDSDDDGLDDRVEVNGWKSVRAGKLFYTDPLLSDTDGDLLFDGEEAASSLEDSDAQPNAKPAYYGFSDPTVVDSDGDGLTDLDEFNSGAKPYEVDTDGDGLEDGREVTVIGTSPFLVDTDADGRDDKFEEENRESEGLDPLFFEHSLDAGEYVKSFWSGADGKDGGEEVTSTMGQLSSLVLSNGSLIFKAREIIEGIIDLVLRRSGRNLLSVFFPLTPVGIAKKIIKAGFNLKEYLEKLEAFIKQHPELRAVAGRFVSTSGMIPEDSRIAVSGKVWKSWDDYLKEGASGEGMLHLQSSGRIDLDALGVAMEQEAHHSGEASAFLADRESAKKRLIGDVIESREKSWWRSVKKFFGAISGTTWGQLSGEDLDKARAKIEAGVRVSSAACGEECANSRRAADVLADGVLYEANVGYVGLNDAVKARIDTDAALIAAGGIEGSHWHFYPSVHSGQLGGSPEMFDYLTEHGIRYTIHVPVE</sequence>
<dbReference type="PANTHER" id="PTHR37467">
    <property type="entry name" value="EXPORTED CALCIUM-BINDING GLYCOPROTEIN-RELATED"/>
    <property type="match status" value="1"/>
</dbReference>
<evidence type="ECO:0000256" key="2">
    <source>
        <dbReference type="ARBA" id="ARBA00022525"/>
    </source>
</evidence>
<feature type="transmembrane region" description="Helical" evidence="6">
    <location>
        <begin position="23"/>
        <end position="43"/>
    </location>
</feature>
<dbReference type="InterPro" id="IPR053180">
    <property type="entry name" value="Ca-binding_acidic-repeat"/>
</dbReference>
<reference evidence="7 8" key="1">
    <citation type="submission" date="2019-06" db="EMBL/GenBank/DDBJ databases">
        <title>Whole genome shotgun sequence of Corynebacterium flavescens NBRC 14136.</title>
        <authorList>
            <person name="Hosoyama A."/>
            <person name="Uohara A."/>
            <person name="Ohji S."/>
            <person name="Ichikawa N."/>
        </authorList>
    </citation>
    <scope>NUCLEOTIDE SEQUENCE [LARGE SCALE GENOMIC DNA]</scope>
    <source>
        <strain evidence="7 8">NBRC 14136</strain>
    </source>
</reference>
<dbReference type="Proteomes" id="UP000315353">
    <property type="component" value="Unassembled WGS sequence"/>
</dbReference>